<accession>A0A0E3Q3E1</accession>
<dbReference type="HOGENOM" id="CLU_000445_114_57_2"/>
<dbReference type="Gene3D" id="3.30.565.10">
    <property type="entry name" value="Histidine kinase-like ATPase, C-terminal domain"/>
    <property type="match status" value="1"/>
</dbReference>
<dbReference type="InterPro" id="IPR000700">
    <property type="entry name" value="PAS-assoc_C"/>
</dbReference>
<dbReference type="Proteomes" id="UP000033096">
    <property type="component" value="Chromosome"/>
</dbReference>
<dbReference type="PROSITE" id="PS50113">
    <property type="entry name" value="PAC"/>
    <property type="match status" value="1"/>
</dbReference>
<dbReference type="InterPro" id="IPR036890">
    <property type="entry name" value="HATPase_C_sf"/>
</dbReference>
<evidence type="ECO:0000259" key="1">
    <source>
        <dbReference type="PROSITE" id="PS50109"/>
    </source>
</evidence>
<protein>
    <submittedName>
        <fullName evidence="3">Sensory transduction histidine kinase</fullName>
    </submittedName>
</protein>
<dbReference type="SMART" id="SM00387">
    <property type="entry name" value="HATPase_c"/>
    <property type="match status" value="1"/>
</dbReference>
<feature type="domain" description="Histidine kinase" evidence="1">
    <location>
        <begin position="233"/>
        <end position="449"/>
    </location>
</feature>
<dbReference type="GeneID" id="24809089"/>
<evidence type="ECO:0000313" key="4">
    <source>
        <dbReference type="Proteomes" id="UP000033096"/>
    </source>
</evidence>
<dbReference type="KEGG" id="mvc:MSVAZ_0705"/>
<gene>
    <name evidence="3" type="ORF">MSVAZ_0705</name>
</gene>
<dbReference type="GO" id="GO:0016301">
    <property type="term" value="F:kinase activity"/>
    <property type="evidence" value="ECO:0007669"/>
    <property type="project" value="UniProtKB-KW"/>
</dbReference>
<dbReference type="InterPro" id="IPR000014">
    <property type="entry name" value="PAS"/>
</dbReference>
<dbReference type="EMBL" id="CP009520">
    <property type="protein sequence ID" value="AKB42974.1"/>
    <property type="molecule type" value="Genomic_DNA"/>
</dbReference>
<dbReference type="Pfam" id="PF08447">
    <property type="entry name" value="PAS_3"/>
    <property type="match status" value="1"/>
</dbReference>
<keyword evidence="4" id="KW-1185">Reference proteome</keyword>
<sequence length="449" mass="51973">MAKVVKKKEQINATVSPWIKKQCQELSKTPEFSSISDVVSLALSEFFGKYEYIKTKELKEHETRIPDLLEILMKTKEGKEWLKSVYEIETKKMNYSREKNCLLEQNIEGVIGLRVKENFVPIFIDGDLEGVTGYDKEDFLSGKIKWVEIITPEDRLLACENLKKAMYESDFSTEIEYRILRKDGETRWVLQIFQKLPADSRSQGCVQSLIRDITKRKAADFTLKKTYEARIKEIHHRIKNNLQVISSLLSLEADRSTDAKMLEAFRESQNRVTSMALIHEELYKGEEVNNLDFADYLQKLTNNLFHSYRLRNEEISLKLELEKIYLDMNTAIPLGIIVNELISNALKYAFPAQKGGKIDVSLHTIEKCEKIHKSVRNSGTEQNCINKEKFQFILIVSDNGNGFPEESDHQNTDSLGLQIVNILVEQIEGYIELKRNNGTEFSIYFNKLV</sequence>
<dbReference type="STRING" id="1434123.MSVAZ_0705"/>
<dbReference type="SUPFAM" id="SSF55785">
    <property type="entry name" value="PYP-like sensor domain (PAS domain)"/>
    <property type="match status" value="1"/>
</dbReference>
<evidence type="ECO:0000313" key="3">
    <source>
        <dbReference type="EMBL" id="AKB42974.1"/>
    </source>
</evidence>
<dbReference type="InterPro" id="IPR035965">
    <property type="entry name" value="PAS-like_dom_sf"/>
</dbReference>
<dbReference type="InterPro" id="IPR005467">
    <property type="entry name" value="His_kinase_dom"/>
</dbReference>
<reference evidence="3 4" key="1">
    <citation type="submission" date="2014-07" db="EMBL/GenBank/DDBJ databases">
        <title>Methanogenic archaea and the global carbon cycle.</title>
        <authorList>
            <person name="Henriksen J.R."/>
            <person name="Luke J."/>
            <person name="Reinhart S."/>
            <person name="Benedict M.N."/>
            <person name="Youngblut N.D."/>
            <person name="Metcalf M.E."/>
            <person name="Whitaker R.J."/>
            <person name="Metcalf W.W."/>
        </authorList>
    </citation>
    <scope>NUCLEOTIDE SEQUENCE [LARGE SCALE GENOMIC DNA]</scope>
    <source>
        <strain evidence="3 4">Z-761</strain>
    </source>
</reference>
<organism evidence="3 4">
    <name type="scientific">Methanosarcina vacuolata Z-761</name>
    <dbReference type="NCBI Taxonomy" id="1434123"/>
    <lineage>
        <taxon>Archaea</taxon>
        <taxon>Methanobacteriati</taxon>
        <taxon>Methanobacteriota</taxon>
        <taxon>Stenosarchaea group</taxon>
        <taxon>Methanomicrobia</taxon>
        <taxon>Methanosarcinales</taxon>
        <taxon>Methanosarcinaceae</taxon>
        <taxon>Methanosarcina</taxon>
    </lineage>
</organism>
<dbReference type="InterPro" id="IPR013655">
    <property type="entry name" value="PAS_fold_3"/>
</dbReference>
<feature type="domain" description="PAC" evidence="2">
    <location>
        <begin position="173"/>
        <end position="225"/>
    </location>
</feature>
<name>A0A0E3Q3E1_9EURY</name>
<keyword evidence="3" id="KW-0418">Kinase</keyword>
<dbReference type="PANTHER" id="PTHR43065">
    <property type="entry name" value="SENSOR HISTIDINE KINASE"/>
    <property type="match status" value="1"/>
</dbReference>
<dbReference type="PATRIC" id="fig|1434123.4.peg.808"/>
<proteinExistence type="predicted"/>
<dbReference type="PANTHER" id="PTHR43065:SF23">
    <property type="entry name" value="SENSOR HISTIDINE KINASE PDTAS"/>
    <property type="match status" value="1"/>
</dbReference>
<dbReference type="InterPro" id="IPR003594">
    <property type="entry name" value="HATPase_dom"/>
</dbReference>
<dbReference type="CDD" id="cd00130">
    <property type="entry name" value="PAS"/>
    <property type="match status" value="1"/>
</dbReference>
<keyword evidence="3" id="KW-0808">Transferase</keyword>
<dbReference type="SUPFAM" id="SSF55874">
    <property type="entry name" value="ATPase domain of HSP90 chaperone/DNA topoisomerase II/histidine kinase"/>
    <property type="match status" value="1"/>
</dbReference>
<dbReference type="PROSITE" id="PS50109">
    <property type="entry name" value="HIS_KIN"/>
    <property type="match status" value="1"/>
</dbReference>
<dbReference type="RefSeq" id="WP_048118240.1">
    <property type="nucleotide sequence ID" value="NZ_CP009520.1"/>
</dbReference>
<dbReference type="AlphaFoldDB" id="A0A0E3Q3E1"/>
<dbReference type="Pfam" id="PF02518">
    <property type="entry name" value="HATPase_c"/>
    <property type="match status" value="1"/>
</dbReference>
<dbReference type="InterPro" id="IPR011495">
    <property type="entry name" value="Sig_transdc_His_kin_sub2_dim/P"/>
</dbReference>
<dbReference type="Gene3D" id="3.30.450.20">
    <property type="entry name" value="PAS domain"/>
    <property type="match status" value="1"/>
</dbReference>
<dbReference type="Pfam" id="PF07568">
    <property type="entry name" value="HisKA_2"/>
    <property type="match status" value="1"/>
</dbReference>
<dbReference type="NCBIfam" id="TIGR00229">
    <property type="entry name" value="sensory_box"/>
    <property type="match status" value="1"/>
</dbReference>
<evidence type="ECO:0000259" key="2">
    <source>
        <dbReference type="PROSITE" id="PS50113"/>
    </source>
</evidence>